<evidence type="ECO:0000313" key="2">
    <source>
        <dbReference type="EMBL" id="MFG6458602.1"/>
    </source>
</evidence>
<gene>
    <name evidence="2" type="ORF">ACG00X_17310</name>
</gene>
<dbReference type="RefSeq" id="WP_394489740.1">
    <property type="nucleotide sequence ID" value="NZ_JBIGIA010000014.1"/>
</dbReference>
<accession>A0ABW7G9I5</accession>
<keyword evidence="1" id="KW-0812">Transmembrane</keyword>
<dbReference type="Proteomes" id="UP001606305">
    <property type="component" value="Unassembled WGS sequence"/>
</dbReference>
<sequence>MLRRSEGTAIARRGLSKETDVKEIAKFYCWWEACHGAWHACFWATGTEFTALGMHFTTSTNAVAALVDVVIATALGVYAWRRWAL</sequence>
<proteinExistence type="predicted"/>
<organism evidence="2 3">
    <name type="scientific">Pelomonas nitida</name>
    <dbReference type="NCBI Taxonomy" id="3299027"/>
    <lineage>
        <taxon>Bacteria</taxon>
        <taxon>Pseudomonadati</taxon>
        <taxon>Pseudomonadota</taxon>
        <taxon>Betaproteobacteria</taxon>
        <taxon>Burkholderiales</taxon>
        <taxon>Sphaerotilaceae</taxon>
        <taxon>Roseateles</taxon>
    </lineage>
</organism>
<keyword evidence="3" id="KW-1185">Reference proteome</keyword>
<feature type="transmembrane region" description="Helical" evidence="1">
    <location>
        <begin position="62"/>
        <end position="80"/>
    </location>
</feature>
<keyword evidence="1" id="KW-1133">Transmembrane helix</keyword>
<dbReference type="EMBL" id="JBIGIA010000014">
    <property type="protein sequence ID" value="MFG6458602.1"/>
    <property type="molecule type" value="Genomic_DNA"/>
</dbReference>
<evidence type="ECO:0000256" key="1">
    <source>
        <dbReference type="SAM" id="Phobius"/>
    </source>
</evidence>
<comment type="caution">
    <text evidence="2">The sequence shown here is derived from an EMBL/GenBank/DDBJ whole genome shotgun (WGS) entry which is preliminary data.</text>
</comment>
<name>A0ABW7G9I5_9BURK</name>
<keyword evidence="1" id="KW-0472">Membrane</keyword>
<protein>
    <submittedName>
        <fullName evidence="2">Uncharacterized protein</fullName>
    </submittedName>
</protein>
<evidence type="ECO:0000313" key="3">
    <source>
        <dbReference type="Proteomes" id="UP001606305"/>
    </source>
</evidence>
<reference evidence="2 3" key="1">
    <citation type="submission" date="2024-09" db="EMBL/GenBank/DDBJ databases">
        <title>Novel species of the genus Pelomonas and Roseateles isolated from streams.</title>
        <authorList>
            <person name="Lu H."/>
        </authorList>
    </citation>
    <scope>NUCLEOTIDE SEQUENCE [LARGE SCALE GENOMIC DNA]</scope>
    <source>
        <strain evidence="2 3">BYS96W</strain>
    </source>
</reference>